<feature type="compositionally biased region" description="Polar residues" evidence="1">
    <location>
        <begin position="444"/>
        <end position="457"/>
    </location>
</feature>
<proteinExistence type="predicted"/>
<keyword evidence="3" id="KW-1185">Reference proteome</keyword>
<evidence type="ECO:0000256" key="1">
    <source>
        <dbReference type="SAM" id="MobiDB-lite"/>
    </source>
</evidence>
<feature type="compositionally biased region" description="Basic and acidic residues" evidence="1">
    <location>
        <begin position="434"/>
        <end position="443"/>
    </location>
</feature>
<feature type="compositionally biased region" description="Basic and acidic residues" evidence="1">
    <location>
        <begin position="487"/>
        <end position="501"/>
    </location>
</feature>
<dbReference type="OrthoDB" id="8962270at2759"/>
<protein>
    <submittedName>
        <fullName evidence="2">Uncharacterized protein</fullName>
    </submittedName>
</protein>
<organism evidence="2 3">
    <name type="scientific">Oryzias javanicus</name>
    <name type="common">Javanese ricefish</name>
    <name type="synonym">Aplocheilus javanicus</name>
    <dbReference type="NCBI Taxonomy" id="123683"/>
    <lineage>
        <taxon>Eukaryota</taxon>
        <taxon>Metazoa</taxon>
        <taxon>Chordata</taxon>
        <taxon>Craniata</taxon>
        <taxon>Vertebrata</taxon>
        <taxon>Euteleostomi</taxon>
        <taxon>Actinopterygii</taxon>
        <taxon>Neopterygii</taxon>
        <taxon>Teleostei</taxon>
        <taxon>Neoteleostei</taxon>
        <taxon>Acanthomorphata</taxon>
        <taxon>Ovalentaria</taxon>
        <taxon>Atherinomorphae</taxon>
        <taxon>Beloniformes</taxon>
        <taxon>Adrianichthyidae</taxon>
        <taxon>Oryziinae</taxon>
        <taxon>Oryzias</taxon>
    </lineage>
</organism>
<feature type="compositionally biased region" description="Polar residues" evidence="1">
    <location>
        <begin position="502"/>
        <end position="523"/>
    </location>
</feature>
<evidence type="ECO:0000313" key="2">
    <source>
        <dbReference type="EMBL" id="RVE60287.1"/>
    </source>
</evidence>
<gene>
    <name evidence="2" type="ORF">OJAV_G00179410</name>
</gene>
<feature type="compositionally biased region" description="Basic and acidic residues" evidence="1">
    <location>
        <begin position="326"/>
        <end position="340"/>
    </location>
</feature>
<feature type="region of interest" description="Disordered" evidence="1">
    <location>
        <begin position="249"/>
        <end position="349"/>
    </location>
</feature>
<sequence>MSLQVCHCCGWSKVTSYQGLRIHQGKMGCTPNGMHQQQNLCGQTVQSNVMLDFGFCVETDIVDSPDLSLQVCHCGWTKMTTYRGLRIHQGRMGCTVKGMRVTEHQQEYLCNQTVQSNVMMDFGFCVKTASRSVTVAGPKGPPIGGYESIRGGWDARERSKDPKKESYDSKYNREEREHQRRPPAENIPEGLRRSSRKSSAAAKIMDSFPEPPRSAQRANPARYLEAAQVLTQVRKIPEAPVRRTVERAPELQRQDFGSDLQVQNPFREPLVNPESQLQERCRSQQVDRAVRSPKHVVRSKNREALSEKKNPSVIHPKNKEPPVVLPEDKAVLPKNRDSPEIRPTSRTSLRKLANLSADQENRSPHPLIKTEIESSSFTAKLKEFERISVGARAQPTIRVKEEVQVHVQVNTSKPPVPPKPKVLTGSCLVKAVRSQEEKAENQRVTDNTAATRSSTSSIQDPALFSEVDFSVGMKVKDLARMFSGSCDEKISNKKGKPKEEPQPSQNVKETTNTEESSQVKVSQEIPLTSEQPAFITGMKVKELLQVFTSLDSKTPKKEQQLFEVKICRISFATKEETKTNREEHNEVKTFGDVVTAVSKATEERKPTKTLKVKELVQMFSASSVPLKEKLETNRRTCSEPAPVRRGRK</sequence>
<feature type="region of interest" description="Disordered" evidence="1">
    <location>
        <begin position="137"/>
        <end position="219"/>
    </location>
</feature>
<dbReference type="EMBL" id="CM012454">
    <property type="protein sequence ID" value="RVE60287.1"/>
    <property type="molecule type" value="Genomic_DNA"/>
</dbReference>
<accession>A0A437CBX1</accession>
<feature type="compositionally biased region" description="Basic and acidic residues" evidence="1">
    <location>
        <begin position="153"/>
        <end position="183"/>
    </location>
</feature>
<evidence type="ECO:0000313" key="3">
    <source>
        <dbReference type="Proteomes" id="UP000283210"/>
    </source>
</evidence>
<dbReference type="AlphaFoldDB" id="A0A437CBX1"/>
<dbReference type="Proteomes" id="UP000283210">
    <property type="component" value="Chromosome 18"/>
</dbReference>
<feature type="region of interest" description="Disordered" evidence="1">
    <location>
        <begin position="434"/>
        <end position="457"/>
    </location>
</feature>
<feature type="compositionally biased region" description="Basic and acidic residues" evidence="1">
    <location>
        <begin position="300"/>
        <end position="310"/>
    </location>
</feature>
<reference evidence="2 3" key="2">
    <citation type="submission" date="2019-01" db="EMBL/GenBank/DDBJ databases">
        <title>A chromosome length genome reference of the Java medaka (oryzias javanicus).</title>
        <authorList>
            <person name="Herpin A."/>
            <person name="Takehana Y."/>
            <person name="Naruse K."/>
            <person name="Ansai S."/>
            <person name="Kawaguchi M."/>
        </authorList>
    </citation>
    <scope>NUCLEOTIDE SEQUENCE [LARGE SCALE GENOMIC DNA]</scope>
    <source>
        <strain evidence="2">RS831</strain>
        <tissue evidence="2">Whole body</tissue>
    </source>
</reference>
<reference evidence="2 3" key="1">
    <citation type="submission" date="2018-11" db="EMBL/GenBank/DDBJ databases">
        <authorList>
            <person name="Lopez-Roques C."/>
            <person name="Donnadieu C."/>
            <person name="Bouchez O."/>
            <person name="Klopp C."/>
            <person name="Cabau C."/>
            <person name="Zahm M."/>
        </authorList>
    </citation>
    <scope>NUCLEOTIDE SEQUENCE [LARGE SCALE GENOMIC DNA]</scope>
    <source>
        <strain evidence="2">RS831</strain>
        <tissue evidence="2">Whole body</tissue>
    </source>
</reference>
<feature type="region of interest" description="Disordered" evidence="1">
    <location>
        <begin position="487"/>
        <end position="523"/>
    </location>
</feature>
<name>A0A437CBX1_ORYJA</name>